<dbReference type="Pfam" id="PF25601">
    <property type="entry name" value="AAA_lid_14"/>
    <property type="match status" value="1"/>
</dbReference>
<dbReference type="SUPFAM" id="SSF52172">
    <property type="entry name" value="CheY-like"/>
    <property type="match status" value="1"/>
</dbReference>
<dbReference type="GO" id="GO:0005524">
    <property type="term" value="F:ATP binding"/>
    <property type="evidence" value="ECO:0007669"/>
    <property type="project" value="UniProtKB-KW"/>
</dbReference>
<dbReference type="CDD" id="cd00009">
    <property type="entry name" value="AAA"/>
    <property type="match status" value="1"/>
</dbReference>
<evidence type="ECO:0000256" key="2">
    <source>
        <dbReference type="ARBA" id="ARBA00022840"/>
    </source>
</evidence>
<dbReference type="Gene3D" id="3.40.50.300">
    <property type="entry name" value="P-loop containing nucleotide triphosphate hydrolases"/>
    <property type="match status" value="1"/>
</dbReference>
<reference evidence="8" key="1">
    <citation type="submission" date="2020-10" db="EMBL/GenBank/DDBJ databases">
        <authorList>
            <person name="Gilroy R."/>
        </authorList>
    </citation>
    <scope>NUCLEOTIDE SEQUENCE</scope>
    <source>
        <strain evidence="8">15467</strain>
    </source>
</reference>
<dbReference type="InterPro" id="IPR009057">
    <property type="entry name" value="Homeodomain-like_sf"/>
</dbReference>
<dbReference type="FunFam" id="3.40.50.300:FF:000006">
    <property type="entry name" value="DNA-binding transcriptional regulator NtrC"/>
    <property type="match status" value="1"/>
</dbReference>
<dbReference type="GO" id="GO:0006355">
    <property type="term" value="P:regulation of DNA-templated transcription"/>
    <property type="evidence" value="ECO:0007669"/>
    <property type="project" value="InterPro"/>
</dbReference>
<dbReference type="InterPro" id="IPR058031">
    <property type="entry name" value="AAA_lid_NorR"/>
</dbReference>
<evidence type="ECO:0000313" key="8">
    <source>
        <dbReference type="EMBL" id="MBO8428942.1"/>
    </source>
</evidence>
<dbReference type="PROSITE" id="PS50110">
    <property type="entry name" value="RESPONSE_REGULATORY"/>
    <property type="match status" value="1"/>
</dbReference>
<dbReference type="Pfam" id="PF00158">
    <property type="entry name" value="Sigma54_activat"/>
    <property type="match status" value="1"/>
</dbReference>
<dbReference type="PANTHER" id="PTHR32071">
    <property type="entry name" value="TRANSCRIPTIONAL REGULATORY PROTEIN"/>
    <property type="match status" value="1"/>
</dbReference>
<dbReference type="SMART" id="SM00448">
    <property type="entry name" value="REC"/>
    <property type="match status" value="1"/>
</dbReference>
<keyword evidence="1" id="KW-0547">Nucleotide-binding</keyword>
<keyword evidence="4" id="KW-0804">Transcription</keyword>
<dbReference type="SUPFAM" id="SSF52540">
    <property type="entry name" value="P-loop containing nucleoside triphosphate hydrolases"/>
    <property type="match status" value="1"/>
</dbReference>
<dbReference type="PRINTS" id="PR01590">
    <property type="entry name" value="HTHFIS"/>
</dbReference>
<dbReference type="Pfam" id="PF00072">
    <property type="entry name" value="Response_reg"/>
    <property type="match status" value="1"/>
</dbReference>
<gene>
    <name evidence="8" type="ORF">IAC68_03295</name>
</gene>
<dbReference type="InterPro" id="IPR027417">
    <property type="entry name" value="P-loop_NTPase"/>
</dbReference>
<dbReference type="PANTHER" id="PTHR32071:SF113">
    <property type="entry name" value="ALGINATE BIOSYNTHESIS TRANSCRIPTIONAL REGULATORY PROTEIN ALGB"/>
    <property type="match status" value="1"/>
</dbReference>
<evidence type="ECO:0000256" key="4">
    <source>
        <dbReference type="ARBA" id="ARBA00023163"/>
    </source>
</evidence>
<feature type="domain" description="Sigma-54 factor interaction" evidence="6">
    <location>
        <begin position="145"/>
        <end position="373"/>
    </location>
</feature>
<dbReference type="Pfam" id="PF02954">
    <property type="entry name" value="HTH_8"/>
    <property type="match status" value="1"/>
</dbReference>
<evidence type="ECO:0000259" key="6">
    <source>
        <dbReference type="PROSITE" id="PS50045"/>
    </source>
</evidence>
<sequence>MKKEGNILVVDDNRNILLSVKMLLSDIFGSVTTLTSPAGMLTAIKDRSADVVLLDMNFAAGINNGNEGFYWLKEIKRGFPDVAVVLFTAYADIDLAVRAIKEGAYDFVAKPWDNTRLVEVLRNAYAFSKGNRSVPENDTGGEQMYWGQTSVMKRLRDTVEKVAVTDANILITGENGTGKDLLAREIHRLSRRAGRKLVCVDMGAVVETLFESELFGHVKGAFTDARTERTGYIEEAHGGTLFLDEIGNLPLHQQSKLLNVLQKRCVTKVGSSRSVPVDIRLLCATNRNLYEAVANGSFREDLFYRINTIHLELPPLRERSADILPLSEMFLDYFAKRYGRSLSFGESARNALLSYSWRGNIRELRHVIEKAVIVCSSNQVTKKDLQIEEGAVASGGMTGTLEDMERRAICEALQKSGGNLSLTAQRLGISRQTLYNKMKRYSIDLL</sequence>
<name>A0A9D9DJ89_9BACT</name>
<reference evidence="8" key="2">
    <citation type="journal article" date="2021" name="PeerJ">
        <title>Extensive microbial diversity within the chicken gut microbiome revealed by metagenomics and culture.</title>
        <authorList>
            <person name="Gilroy R."/>
            <person name="Ravi A."/>
            <person name="Getino M."/>
            <person name="Pursley I."/>
            <person name="Horton D.L."/>
            <person name="Alikhan N.F."/>
            <person name="Baker D."/>
            <person name="Gharbi K."/>
            <person name="Hall N."/>
            <person name="Watson M."/>
            <person name="Adriaenssens E.M."/>
            <person name="Foster-Nyarko E."/>
            <person name="Jarju S."/>
            <person name="Secka A."/>
            <person name="Antonio M."/>
            <person name="Oren A."/>
            <person name="Chaudhuri R.R."/>
            <person name="La Ragione R."/>
            <person name="Hildebrand F."/>
            <person name="Pallen M.J."/>
        </authorList>
    </citation>
    <scope>NUCLEOTIDE SEQUENCE</scope>
    <source>
        <strain evidence="8">15467</strain>
    </source>
</reference>
<protein>
    <submittedName>
        <fullName evidence="8">Sigma-54-dependent Fis family transcriptional regulator</fullName>
    </submittedName>
</protein>
<dbReference type="PROSITE" id="PS00676">
    <property type="entry name" value="SIGMA54_INTERACT_2"/>
    <property type="match status" value="1"/>
</dbReference>
<keyword evidence="5" id="KW-0597">Phosphoprotein</keyword>
<dbReference type="InterPro" id="IPR001789">
    <property type="entry name" value="Sig_transdc_resp-reg_receiver"/>
</dbReference>
<dbReference type="InterPro" id="IPR003593">
    <property type="entry name" value="AAA+_ATPase"/>
</dbReference>
<dbReference type="InterPro" id="IPR011006">
    <property type="entry name" value="CheY-like_superfamily"/>
</dbReference>
<accession>A0A9D9DJ89</accession>
<dbReference type="GO" id="GO:0043565">
    <property type="term" value="F:sequence-specific DNA binding"/>
    <property type="evidence" value="ECO:0007669"/>
    <property type="project" value="InterPro"/>
</dbReference>
<evidence type="ECO:0000259" key="7">
    <source>
        <dbReference type="PROSITE" id="PS50110"/>
    </source>
</evidence>
<proteinExistence type="predicted"/>
<evidence type="ECO:0000313" key="9">
    <source>
        <dbReference type="Proteomes" id="UP000823635"/>
    </source>
</evidence>
<organism evidence="8 9">
    <name type="scientific">Candidatus Egerieousia excrementavium</name>
    <dbReference type="NCBI Taxonomy" id="2840778"/>
    <lineage>
        <taxon>Bacteria</taxon>
        <taxon>Pseudomonadati</taxon>
        <taxon>Bacteroidota</taxon>
        <taxon>Bacteroidia</taxon>
        <taxon>Bacteroidales</taxon>
        <taxon>Candidatus Egerieousia</taxon>
    </lineage>
</organism>
<keyword evidence="3" id="KW-0805">Transcription regulation</keyword>
<dbReference type="SUPFAM" id="SSF46689">
    <property type="entry name" value="Homeodomain-like"/>
    <property type="match status" value="1"/>
</dbReference>
<dbReference type="Proteomes" id="UP000823635">
    <property type="component" value="Unassembled WGS sequence"/>
</dbReference>
<dbReference type="InterPro" id="IPR002197">
    <property type="entry name" value="HTH_Fis"/>
</dbReference>
<dbReference type="AlphaFoldDB" id="A0A9D9DJ89"/>
<evidence type="ECO:0000256" key="5">
    <source>
        <dbReference type="PROSITE-ProRule" id="PRU00169"/>
    </source>
</evidence>
<feature type="domain" description="Response regulatory" evidence="7">
    <location>
        <begin position="6"/>
        <end position="125"/>
    </location>
</feature>
<dbReference type="EMBL" id="JADINB010000073">
    <property type="protein sequence ID" value="MBO8428942.1"/>
    <property type="molecule type" value="Genomic_DNA"/>
</dbReference>
<feature type="modified residue" description="4-aspartylphosphate" evidence="5">
    <location>
        <position position="55"/>
    </location>
</feature>
<dbReference type="GO" id="GO:0000160">
    <property type="term" value="P:phosphorelay signal transduction system"/>
    <property type="evidence" value="ECO:0007669"/>
    <property type="project" value="InterPro"/>
</dbReference>
<dbReference type="InterPro" id="IPR025943">
    <property type="entry name" value="Sigma_54_int_dom_ATP-bd_2"/>
</dbReference>
<evidence type="ECO:0000256" key="1">
    <source>
        <dbReference type="ARBA" id="ARBA00022741"/>
    </source>
</evidence>
<dbReference type="SMART" id="SM00382">
    <property type="entry name" value="AAA"/>
    <property type="match status" value="1"/>
</dbReference>
<dbReference type="Gene3D" id="3.40.50.2300">
    <property type="match status" value="1"/>
</dbReference>
<dbReference type="Gene3D" id="1.10.8.60">
    <property type="match status" value="1"/>
</dbReference>
<comment type="caution">
    <text evidence="8">The sequence shown here is derived from an EMBL/GenBank/DDBJ whole genome shotgun (WGS) entry which is preliminary data.</text>
</comment>
<keyword evidence="2" id="KW-0067">ATP-binding</keyword>
<dbReference type="InterPro" id="IPR002078">
    <property type="entry name" value="Sigma_54_int"/>
</dbReference>
<dbReference type="PROSITE" id="PS50045">
    <property type="entry name" value="SIGMA54_INTERACT_4"/>
    <property type="match status" value="1"/>
</dbReference>
<evidence type="ECO:0000256" key="3">
    <source>
        <dbReference type="ARBA" id="ARBA00023015"/>
    </source>
</evidence>
<dbReference type="Gene3D" id="1.10.10.60">
    <property type="entry name" value="Homeodomain-like"/>
    <property type="match status" value="1"/>
</dbReference>